<dbReference type="Proteomes" id="UP001500929">
    <property type="component" value="Unassembled WGS sequence"/>
</dbReference>
<dbReference type="Gene3D" id="3.40.1080.10">
    <property type="entry name" value="Glutaconate Coenzyme A-transferase"/>
    <property type="match status" value="1"/>
</dbReference>
<gene>
    <name evidence="3" type="ORF">GCM10009851_11300</name>
</gene>
<evidence type="ECO:0000313" key="4">
    <source>
        <dbReference type="Proteomes" id="UP001500929"/>
    </source>
</evidence>
<comment type="similarity">
    <text evidence="1">Belongs to the 3-oxoacid CoA-transferase subunit A family.</text>
</comment>
<comment type="caution">
    <text evidence="3">The sequence shown here is derived from an EMBL/GenBank/DDBJ whole genome shotgun (WGS) entry which is preliminary data.</text>
</comment>
<dbReference type="PANTHER" id="PTHR13707">
    <property type="entry name" value="KETOACID-COENZYME A TRANSFERASE"/>
    <property type="match status" value="1"/>
</dbReference>
<sequence>MISKVRPGLEEAVAGIEDGSTVMIGGFGRAGQPVELIDALIAQGAGDLTVVSNNAGNGDLGLAALVGSGRVRKIVCSFPRQSDSYVFDATYRAGEIELELVPQGNLAERIRAAGAGIGAFYTPTGVGTLVAEGKETRTIEGRDYILEYPIRADWALVSAFKADRWGNLVYRKTARNFGPIMAAAARTTVVQVDEVVELGALDPEAVVTPGLFVDRVVAVGERAWMRNGAFVGVSGAAGAAAGAASAPGTAARDAGTRDAGAAA</sequence>
<proteinExistence type="inferred from homology"/>
<name>A0ABP5Q9L2_9MICO</name>
<dbReference type="EMBL" id="BAAAQY010000003">
    <property type="protein sequence ID" value="GAA2228604.1"/>
    <property type="molecule type" value="Genomic_DNA"/>
</dbReference>
<dbReference type="RefSeq" id="WP_344444006.1">
    <property type="nucleotide sequence ID" value="NZ_JANLCN010000003.1"/>
</dbReference>
<dbReference type="SMART" id="SM00882">
    <property type="entry name" value="CoA_trans"/>
    <property type="match status" value="1"/>
</dbReference>
<keyword evidence="4" id="KW-1185">Reference proteome</keyword>
<dbReference type="NCBIfam" id="TIGR02429">
    <property type="entry name" value="pcaI_scoA_fam"/>
    <property type="match status" value="1"/>
</dbReference>
<dbReference type="InterPro" id="IPR037171">
    <property type="entry name" value="NagB/RpiA_transferase-like"/>
</dbReference>
<evidence type="ECO:0000256" key="2">
    <source>
        <dbReference type="ARBA" id="ARBA00022679"/>
    </source>
</evidence>
<dbReference type="PANTHER" id="PTHR13707:SF60">
    <property type="entry name" value="ACETATE COA-TRANSFERASE SUBUNIT ALPHA"/>
    <property type="match status" value="1"/>
</dbReference>
<dbReference type="InterPro" id="IPR004163">
    <property type="entry name" value="CoA_transf_BS"/>
</dbReference>
<dbReference type="InterPro" id="IPR012792">
    <property type="entry name" value="3-oxoacid_CoA-transf_A"/>
</dbReference>
<keyword evidence="2" id="KW-0808">Transferase</keyword>
<evidence type="ECO:0000256" key="1">
    <source>
        <dbReference type="ARBA" id="ARBA00005612"/>
    </source>
</evidence>
<protein>
    <submittedName>
        <fullName evidence="3">3-oxoacid CoA-transferase subunit A</fullName>
    </submittedName>
</protein>
<dbReference type="Pfam" id="PF01144">
    <property type="entry name" value="CoA_trans"/>
    <property type="match status" value="1"/>
</dbReference>
<accession>A0ABP5Q9L2</accession>
<dbReference type="InterPro" id="IPR004165">
    <property type="entry name" value="CoA_trans_fam_I"/>
</dbReference>
<dbReference type="PROSITE" id="PS01273">
    <property type="entry name" value="COA_TRANSF_1"/>
    <property type="match status" value="1"/>
</dbReference>
<organism evidence="3 4">
    <name type="scientific">Herbiconiux moechotypicola</name>
    <dbReference type="NCBI Taxonomy" id="637393"/>
    <lineage>
        <taxon>Bacteria</taxon>
        <taxon>Bacillati</taxon>
        <taxon>Actinomycetota</taxon>
        <taxon>Actinomycetes</taxon>
        <taxon>Micrococcales</taxon>
        <taxon>Microbacteriaceae</taxon>
        <taxon>Herbiconiux</taxon>
    </lineage>
</organism>
<evidence type="ECO:0000313" key="3">
    <source>
        <dbReference type="EMBL" id="GAA2228604.1"/>
    </source>
</evidence>
<reference evidence="4" key="1">
    <citation type="journal article" date="2019" name="Int. J. Syst. Evol. Microbiol.">
        <title>The Global Catalogue of Microorganisms (GCM) 10K type strain sequencing project: providing services to taxonomists for standard genome sequencing and annotation.</title>
        <authorList>
            <consortium name="The Broad Institute Genomics Platform"/>
            <consortium name="The Broad Institute Genome Sequencing Center for Infectious Disease"/>
            <person name="Wu L."/>
            <person name="Ma J."/>
        </authorList>
    </citation>
    <scope>NUCLEOTIDE SEQUENCE [LARGE SCALE GENOMIC DNA]</scope>
    <source>
        <strain evidence="4">JCM 16117</strain>
    </source>
</reference>
<dbReference type="SUPFAM" id="SSF100950">
    <property type="entry name" value="NagB/RpiA/CoA transferase-like"/>
    <property type="match status" value="1"/>
</dbReference>